<dbReference type="PANTHER" id="PTHR23236">
    <property type="entry name" value="EUKARYOTIC TRANSLATION INITIATION FACTOR 4B/4H"/>
    <property type="match status" value="1"/>
</dbReference>
<feature type="compositionally biased region" description="Low complexity" evidence="4">
    <location>
        <begin position="151"/>
        <end position="170"/>
    </location>
</feature>
<dbReference type="EMBL" id="LFMY01000009">
    <property type="protein sequence ID" value="OKL58428.1"/>
    <property type="molecule type" value="Genomic_DNA"/>
</dbReference>
<evidence type="ECO:0000256" key="3">
    <source>
        <dbReference type="PROSITE-ProRule" id="PRU00176"/>
    </source>
</evidence>
<dbReference type="InterPro" id="IPR000504">
    <property type="entry name" value="RRM_dom"/>
</dbReference>
<dbReference type="Gene3D" id="3.30.70.330">
    <property type="match status" value="2"/>
</dbReference>
<dbReference type="GeneID" id="31005871"/>
<feature type="region of interest" description="Disordered" evidence="4">
    <location>
        <begin position="368"/>
        <end position="403"/>
    </location>
</feature>
<dbReference type="GO" id="GO:0003723">
    <property type="term" value="F:RNA binding"/>
    <property type="evidence" value="ECO:0007669"/>
    <property type="project" value="UniProtKB-UniRule"/>
</dbReference>
<evidence type="ECO:0000313" key="7">
    <source>
        <dbReference type="Proteomes" id="UP000214365"/>
    </source>
</evidence>
<evidence type="ECO:0000256" key="4">
    <source>
        <dbReference type="SAM" id="MobiDB-lite"/>
    </source>
</evidence>
<dbReference type="PROSITE" id="PS50102">
    <property type="entry name" value="RRM"/>
    <property type="match status" value="2"/>
</dbReference>
<dbReference type="AlphaFoldDB" id="A0A225AME7"/>
<feature type="domain" description="RRM" evidence="5">
    <location>
        <begin position="295"/>
        <end position="373"/>
    </location>
</feature>
<name>A0A225AME7_TALAT</name>
<evidence type="ECO:0000259" key="5">
    <source>
        <dbReference type="PROSITE" id="PS50102"/>
    </source>
</evidence>
<comment type="caution">
    <text evidence="6">The sequence shown here is derived from an EMBL/GenBank/DDBJ whole genome shotgun (WGS) entry which is preliminary data.</text>
</comment>
<organism evidence="6 7">
    <name type="scientific">Talaromyces atroroseus</name>
    <dbReference type="NCBI Taxonomy" id="1441469"/>
    <lineage>
        <taxon>Eukaryota</taxon>
        <taxon>Fungi</taxon>
        <taxon>Dikarya</taxon>
        <taxon>Ascomycota</taxon>
        <taxon>Pezizomycotina</taxon>
        <taxon>Eurotiomycetes</taxon>
        <taxon>Eurotiomycetidae</taxon>
        <taxon>Eurotiales</taxon>
        <taxon>Trichocomaceae</taxon>
        <taxon>Talaromyces</taxon>
        <taxon>Talaromyces sect. Trachyspermi</taxon>
    </lineage>
</organism>
<dbReference type="STRING" id="1441469.A0A225AME7"/>
<feature type="region of interest" description="Disordered" evidence="4">
    <location>
        <begin position="115"/>
        <end position="201"/>
    </location>
</feature>
<dbReference type="Proteomes" id="UP000214365">
    <property type="component" value="Unassembled WGS sequence"/>
</dbReference>
<keyword evidence="7" id="KW-1185">Reference proteome</keyword>
<dbReference type="InterPro" id="IPR012677">
    <property type="entry name" value="Nucleotide-bd_a/b_plait_sf"/>
</dbReference>
<dbReference type="RefSeq" id="XP_020118549.1">
    <property type="nucleotide sequence ID" value="XM_020268403.1"/>
</dbReference>
<accession>A0A225AME7</accession>
<dbReference type="OrthoDB" id="6730379at2759"/>
<dbReference type="SMART" id="SM00360">
    <property type="entry name" value="RRM"/>
    <property type="match status" value="2"/>
</dbReference>
<gene>
    <name evidence="6" type="ORF">UA08_06115</name>
</gene>
<dbReference type="InterPro" id="IPR035979">
    <property type="entry name" value="RBD_domain_sf"/>
</dbReference>
<dbReference type="CDD" id="cd00590">
    <property type="entry name" value="RRM_SF"/>
    <property type="match status" value="1"/>
</dbReference>
<keyword evidence="2 3" id="KW-0694">RNA-binding</keyword>
<keyword evidence="1" id="KW-0677">Repeat</keyword>
<evidence type="ECO:0000256" key="2">
    <source>
        <dbReference type="ARBA" id="ARBA00022884"/>
    </source>
</evidence>
<sequence length="403" mass="43821">MSVAFNPLFSVLTTDGQIMARKEKRLTFSRVSHFRYSVFRPAARRLISISPNASILAAARSRSMTTQSITFNSRPTAATTTTLSLRIQRRWNSDEASKNNVAEKIELETQKVKVEAEGEAATTNTTSTTAETPISAQEANEAAIEESAVKSVSEGAATTTASASTSTSIAAEEESSDLSAPGTILTVPSGPRSRPDRSNIPPSQTIYVGNLFFDITAEDLKARMEAFGVVEHCVIVHDSRGLSKGFGYVTFEDVEAAKRAVADLNQQIYEGRRILVQFSAAAGRPGIPPKRRPTRTLYIGNLPFDLTDREINDLFKSVRNIVEVRVAVDRQTGQPRGFAHADFLDVASAQAAAEILASKAPHGRRLKLDYGQRASRRSIRNAENNSEKAEAQATQAESGEVEK</sequence>
<protein>
    <recommendedName>
        <fullName evidence="5">RRM domain-containing protein</fullName>
    </recommendedName>
</protein>
<dbReference type="SUPFAM" id="SSF54928">
    <property type="entry name" value="RNA-binding domain, RBD"/>
    <property type="match status" value="1"/>
</dbReference>
<reference evidence="6 7" key="1">
    <citation type="submission" date="2015-06" db="EMBL/GenBank/DDBJ databases">
        <title>Talaromyces atroroseus IBT 11181 draft genome.</title>
        <authorList>
            <person name="Rasmussen K.B."/>
            <person name="Rasmussen S."/>
            <person name="Petersen B."/>
            <person name="Sicheritz-Ponten T."/>
            <person name="Mortensen U.H."/>
            <person name="Thrane U."/>
        </authorList>
    </citation>
    <scope>NUCLEOTIDE SEQUENCE [LARGE SCALE GENOMIC DNA]</scope>
    <source>
        <strain evidence="6 7">IBT 11181</strain>
    </source>
</reference>
<dbReference type="PANTHER" id="PTHR23236:SF119">
    <property type="entry name" value="NUCLEAR RNA-BINDING PROTEIN SART-3"/>
    <property type="match status" value="1"/>
</dbReference>
<evidence type="ECO:0000256" key="1">
    <source>
        <dbReference type="ARBA" id="ARBA00022737"/>
    </source>
</evidence>
<dbReference type="Pfam" id="PF00076">
    <property type="entry name" value="RRM_1"/>
    <property type="match status" value="2"/>
</dbReference>
<proteinExistence type="predicted"/>
<feature type="domain" description="RRM" evidence="5">
    <location>
        <begin position="204"/>
        <end position="281"/>
    </location>
</feature>
<feature type="compositionally biased region" description="Low complexity" evidence="4">
    <location>
        <begin position="119"/>
        <end position="132"/>
    </location>
</feature>
<evidence type="ECO:0000313" key="6">
    <source>
        <dbReference type="EMBL" id="OKL58428.1"/>
    </source>
</evidence>